<dbReference type="InterPro" id="IPR007016">
    <property type="entry name" value="O-antigen_ligase-rel_domated"/>
</dbReference>
<keyword evidence="7" id="KW-0436">Ligase</keyword>
<sequence>MSNLTLDKTQYYLLQLLFGLCAVAFGCVIVSPNFSIKVFSVAGIVALVAFLLDIKNFKKHDAFWLCLVLLVIGICDLVWYRMFKVESSPAINSYRAYLEVGKICLFGAFSLFVFANRSQLKIGSNKVHVLLAVLLQVMIIVYASYQHFFLDSQRVTLALKGGTNATGAAYTIAFISFYTILVMQHSASRWKELGILGHFFITFLILVSTETRAAILAYPIIFFGLLVVKFYKERHIPWKGVGVLLVALLAGMFMMKHSLIQRYNDLNHDIVAYDKDNSTTSVGARFAMWKTGLIAAEDNYFWQSTDVRNAKITDVVKKDPSLAGALEHMRGHLHNEVVETLSLKGPSGLILYILFVISLAWYALRKLNSVILCAFLASMIMFGLSGVMFYSKTTPVAWMLTLIMSVVFLEQNKHRDVIK</sequence>
<dbReference type="RefSeq" id="WP_306684178.1">
    <property type="nucleotide sequence ID" value="NZ_JAVDKR010000009.1"/>
</dbReference>
<keyword evidence="8" id="KW-1185">Reference proteome</keyword>
<feature type="transmembrane region" description="Helical" evidence="5">
    <location>
        <begin position="127"/>
        <end position="145"/>
    </location>
</feature>
<feature type="transmembrane region" description="Helical" evidence="5">
    <location>
        <begin position="371"/>
        <end position="390"/>
    </location>
</feature>
<evidence type="ECO:0000256" key="3">
    <source>
        <dbReference type="ARBA" id="ARBA00022989"/>
    </source>
</evidence>
<feature type="transmembrane region" description="Helical" evidence="5">
    <location>
        <begin position="62"/>
        <end position="82"/>
    </location>
</feature>
<dbReference type="InterPro" id="IPR051533">
    <property type="entry name" value="WaaL-like"/>
</dbReference>
<comment type="subcellular location">
    <subcellularLocation>
        <location evidence="1">Membrane</location>
        <topology evidence="1">Multi-pass membrane protein</topology>
    </subcellularLocation>
</comment>
<evidence type="ECO:0000256" key="1">
    <source>
        <dbReference type="ARBA" id="ARBA00004141"/>
    </source>
</evidence>
<feature type="domain" description="O-antigen ligase-related" evidence="6">
    <location>
        <begin position="199"/>
        <end position="353"/>
    </location>
</feature>
<feature type="transmembrane region" description="Helical" evidence="5">
    <location>
        <begin position="213"/>
        <end position="231"/>
    </location>
</feature>
<evidence type="ECO:0000256" key="4">
    <source>
        <dbReference type="ARBA" id="ARBA00023136"/>
    </source>
</evidence>
<evidence type="ECO:0000313" key="7">
    <source>
        <dbReference type="EMBL" id="MDQ2258235.1"/>
    </source>
</evidence>
<dbReference type="Pfam" id="PF04932">
    <property type="entry name" value="Wzy_C"/>
    <property type="match status" value="1"/>
</dbReference>
<dbReference type="AlphaFoldDB" id="A0AAW8HBF3"/>
<accession>A0AAW8HBF3</accession>
<evidence type="ECO:0000256" key="2">
    <source>
        <dbReference type="ARBA" id="ARBA00022692"/>
    </source>
</evidence>
<dbReference type="GO" id="GO:0016020">
    <property type="term" value="C:membrane"/>
    <property type="evidence" value="ECO:0007669"/>
    <property type="project" value="UniProtKB-SubCell"/>
</dbReference>
<protein>
    <submittedName>
        <fullName evidence="7">O-antigen ligase family protein</fullName>
    </submittedName>
</protein>
<comment type="caution">
    <text evidence="7">The sequence shown here is derived from an EMBL/GenBank/DDBJ whole genome shotgun (WGS) entry which is preliminary data.</text>
</comment>
<feature type="transmembrane region" description="Helical" evidence="5">
    <location>
        <begin position="345"/>
        <end position="364"/>
    </location>
</feature>
<dbReference type="GO" id="GO:0016874">
    <property type="term" value="F:ligase activity"/>
    <property type="evidence" value="ECO:0007669"/>
    <property type="project" value="UniProtKB-KW"/>
</dbReference>
<evidence type="ECO:0000256" key="5">
    <source>
        <dbReference type="SAM" id="Phobius"/>
    </source>
</evidence>
<feature type="transmembrane region" description="Helical" evidence="5">
    <location>
        <begin position="165"/>
        <end position="183"/>
    </location>
</feature>
<proteinExistence type="predicted"/>
<dbReference type="Proteomes" id="UP001225042">
    <property type="component" value="Unassembled WGS sequence"/>
</dbReference>
<dbReference type="EMBL" id="JAVDKS010000008">
    <property type="protein sequence ID" value="MDQ2258235.1"/>
    <property type="molecule type" value="Genomic_DNA"/>
</dbReference>
<feature type="transmembrane region" description="Helical" evidence="5">
    <location>
        <begin position="94"/>
        <end position="115"/>
    </location>
</feature>
<feature type="transmembrane region" description="Helical" evidence="5">
    <location>
        <begin position="38"/>
        <end position="55"/>
    </location>
</feature>
<keyword evidence="4 5" id="KW-0472">Membrane</keyword>
<evidence type="ECO:0000259" key="6">
    <source>
        <dbReference type="Pfam" id="PF04932"/>
    </source>
</evidence>
<gene>
    <name evidence="7" type="ORF">RBJ67_19060</name>
</gene>
<feature type="transmembrane region" description="Helical" evidence="5">
    <location>
        <begin position="12"/>
        <end position="32"/>
    </location>
</feature>
<feature type="transmembrane region" description="Helical" evidence="5">
    <location>
        <begin position="190"/>
        <end position="207"/>
    </location>
</feature>
<reference evidence="7 8" key="1">
    <citation type="submission" date="2023-08" db="EMBL/GenBank/DDBJ databases">
        <authorList>
            <person name="Dale J."/>
        </authorList>
    </citation>
    <scope>NUCLEOTIDE SEQUENCE [LARGE SCALE GENOMIC DNA]</scope>
    <source>
        <strain evidence="7 8">2023EL-00788</strain>
    </source>
</reference>
<feature type="transmembrane region" description="Helical" evidence="5">
    <location>
        <begin position="396"/>
        <end position="412"/>
    </location>
</feature>
<name>A0AAW8HBF3_9ENTR</name>
<feature type="transmembrane region" description="Helical" evidence="5">
    <location>
        <begin position="238"/>
        <end position="255"/>
    </location>
</feature>
<keyword evidence="3 5" id="KW-1133">Transmembrane helix</keyword>
<evidence type="ECO:0000313" key="8">
    <source>
        <dbReference type="Proteomes" id="UP001225042"/>
    </source>
</evidence>
<keyword evidence="2 5" id="KW-0812">Transmembrane</keyword>
<dbReference type="PANTHER" id="PTHR37422:SF17">
    <property type="entry name" value="O-ANTIGEN LIGASE"/>
    <property type="match status" value="1"/>
</dbReference>
<organism evidence="7 8">
    <name type="scientific">Enterobacter soli</name>
    <dbReference type="NCBI Taxonomy" id="885040"/>
    <lineage>
        <taxon>Bacteria</taxon>
        <taxon>Pseudomonadati</taxon>
        <taxon>Pseudomonadota</taxon>
        <taxon>Gammaproteobacteria</taxon>
        <taxon>Enterobacterales</taxon>
        <taxon>Enterobacteriaceae</taxon>
        <taxon>Enterobacter</taxon>
    </lineage>
</organism>
<dbReference type="PANTHER" id="PTHR37422">
    <property type="entry name" value="TEICHURONIC ACID BIOSYNTHESIS PROTEIN TUAE"/>
    <property type="match status" value="1"/>
</dbReference>